<reference evidence="2 3" key="1">
    <citation type="submission" date="2024-11" db="EMBL/GenBank/DDBJ databases">
        <title>A near-complete genome assembly of Cinchona calisaya.</title>
        <authorList>
            <person name="Lian D.C."/>
            <person name="Zhao X.W."/>
            <person name="Wei L."/>
        </authorList>
    </citation>
    <scope>NUCLEOTIDE SEQUENCE [LARGE SCALE GENOMIC DNA]</scope>
    <source>
        <tissue evidence="2">Nenye</tissue>
    </source>
</reference>
<accession>A0ABD2XYK1</accession>
<dbReference type="Proteomes" id="UP001630127">
    <property type="component" value="Unassembled WGS sequence"/>
</dbReference>
<sequence length="125" mass="13659">MAAVRALSGNDGNILQRREGDNIILRSGDLRGDGTAIIPGWHRSLSRAKEMHFCIGNERRSGRTCGTTYWITPVRHEAADAESAPMPLAMPCLVPRHGGGSVARHEHRAKGRLSNSSEPPYFITT</sequence>
<organism evidence="2 3">
    <name type="scientific">Cinchona calisaya</name>
    <dbReference type="NCBI Taxonomy" id="153742"/>
    <lineage>
        <taxon>Eukaryota</taxon>
        <taxon>Viridiplantae</taxon>
        <taxon>Streptophyta</taxon>
        <taxon>Embryophyta</taxon>
        <taxon>Tracheophyta</taxon>
        <taxon>Spermatophyta</taxon>
        <taxon>Magnoliopsida</taxon>
        <taxon>eudicotyledons</taxon>
        <taxon>Gunneridae</taxon>
        <taxon>Pentapetalae</taxon>
        <taxon>asterids</taxon>
        <taxon>lamiids</taxon>
        <taxon>Gentianales</taxon>
        <taxon>Rubiaceae</taxon>
        <taxon>Cinchonoideae</taxon>
        <taxon>Cinchoneae</taxon>
        <taxon>Cinchona</taxon>
    </lineage>
</organism>
<feature type="compositionally biased region" description="Polar residues" evidence="1">
    <location>
        <begin position="113"/>
        <end position="125"/>
    </location>
</feature>
<name>A0ABD2XYK1_9GENT</name>
<dbReference type="EMBL" id="JBJUIK010000016">
    <property type="protein sequence ID" value="KAL3499601.1"/>
    <property type="molecule type" value="Genomic_DNA"/>
</dbReference>
<feature type="region of interest" description="Disordered" evidence="1">
    <location>
        <begin position="99"/>
        <end position="125"/>
    </location>
</feature>
<evidence type="ECO:0000256" key="1">
    <source>
        <dbReference type="SAM" id="MobiDB-lite"/>
    </source>
</evidence>
<protein>
    <submittedName>
        <fullName evidence="2">Uncharacterized protein</fullName>
    </submittedName>
</protein>
<evidence type="ECO:0000313" key="3">
    <source>
        <dbReference type="Proteomes" id="UP001630127"/>
    </source>
</evidence>
<keyword evidence="3" id="KW-1185">Reference proteome</keyword>
<gene>
    <name evidence="2" type="ORF">ACH5RR_038694</name>
</gene>
<dbReference type="AlphaFoldDB" id="A0ABD2XYK1"/>
<evidence type="ECO:0000313" key="2">
    <source>
        <dbReference type="EMBL" id="KAL3499601.1"/>
    </source>
</evidence>
<comment type="caution">
    <text evidence="2">The sequence shown here is derived from an EMBL/GenBank/DDBJ whole genome shotgun (WGS) entry which is preliminary data.</text>
</comment>
<proteinExistence type="predicted"/>